<proteinExistence type="predicted"/>
<comment type="caution">
    <text evidence="1">The sequence shown here is derived from an EMBL/GenBank/DDBJ whole genome shotgun (WGS) entry which is preliminary data.</text>
</comment>
<evidence type="ECO:0000313" key="2">
    <source>
        <dbReference type="Proteomes" id="UP001055307"/>
    </source>
</evidence>
<dbReference type="Proteomes" id="UP001055307">
    <property type="component" value="Unassembled WGS sequence"/>
</dbReference>
<organism evidence="1 2">
    <name type="scientific">Methylobacterium bullatum</name>
    <dbReference type="NCBI Taxonomy" id="570505"/>
    <lineage>
        <taxon>Bacteria</taxon>
        <taxon>Pseudomonadati</taxon>
        <taxon>Pseudomonadota</taxon>
        <taxon>Alphaproteobacteria</taxon>
        <taxon>Hyphomicrobiales</taxon>
        <taxon>Methylobacteriaceae</taxon>
        <taxon>Methylobacterium</taxon>
    </lineage>
</organism>
<reference evidence="1" key="2">
    <citation type="submission" date="2021-08" db="EMBL/GenBank/DDBJ databases">
        <authorList>
            <person name="Tani A."/>
            <person name="Ola A."/>
            <person name="Ogura Y."/>
            <person name="Katsura K."/>
            <person name="Hayashi T."/>
        </authorList>
    </citation>
    <scope>NUCLEOTIDE SEQUENCE</scope>
    <source>
        <strain evidence="1">DSM 21893</strain>
    </source>
</reference>
<gene>
    <name evidence="1" type="ORF">OICFNHDK_3803</name>
</gene>
<protein>
    <submittedName>
        <fullName evidence="1">Uncharacterized protein</fullName>
    </submittedName>
</protein>
<reference evidence="1" key="1">
    <citation type="journal article" date="2016" name="Front. Microbiol.">
        <title>Genome Sequence of the Piezophilic, Mesophilic Sulfate-Reducing Bacterium Desulfovibrio indicus J2T.</title>
        <authorList>
            <person name="Cao J."/>
            <person name="Maignien L."/>
            <person name="Shao Z."/>
            <person name="Alain K."/>
            <person name="Jebbar M."/>
        </authorList>
    </citation>
    <scope>NUCLEOTIDE SEQUENCE</scope>
    <source>
        <strain evidence="1">DSM 21893</strain>
    </source>
</reference>
<name>A0AAV4ZCQ0_9HYPH</name>
<sequence length="147" mass="14897">MTDDAYRKTVKRKTATAFETQPSVIVRSFEVSPGVYAEGVVPVGTDGSPIGSGMPVHLAQEETDLAAGQSGIVATAGDRILAIINIGAGNANLSFGEIAVVDAGYPCDAAPQVGRQGGGLTFDEPMVLGVDIHAVSAAGTTILVLKA</sequence>
<dbReference type="AlphaFoldDB" id="A0AAV4ZCQ0"/>
<dbReference type="EMBL" id="BPQF01000019">
    <property type="protein sequence ID" value="GJD41320.1"/>
    <property type="molecule type" value="Genomic_DNA"/>
</dbReference>
<evidence type="ECO:0000313" key="1">
    <source>
        <dbReference type="EMBL" id="GJD41320.1"/>
    </source>
</evidence>
<dbReference type="RefSeq" id="WP_192215656.1">
    <property type="nucleotide sequence ID" value="NZ_BPQF01000019.1"/>
</dbReference>
<keyword evidence="2" id="KW-1185">Reference proteome</keyword>
<accession>A0AAV4ZCQ0</accession>